<dbReference type="InterPro" id="IPR023631">
    <property type="entry name" value="Amidase_dom"/>
</dbReference>
<dbReference type="AlphaFoldDB" id="A0A139H9W3"/>
<name>A0A139H9W3_9PEZI</name>
<evidence type="ECO:0000259" key="2">
    <source>
        <dbReference type="Pfam" id="PF01425"/>
    </source>
</evidence>
<evidence type="ECO:0000256" key="1">
    <source>
        <dbReference type="SAM" id="MobiDB-lite"/>
    </source>
</evidence>
<sequence length="623" mass="65778">MGPVGGTCIVMRQVLTVALLLGSFVAAHSLLSRVSSVSGEQHAAVRSGIVVTEREQDQGQNDLSTAVAKLHINAAESSSYDSTGLSSLSDPDSSPAGMRNSTLPDLLDVTLEGLSAGLEAGLFNSADLVNAYTERIKEVNRTLHAVTELNPNAVKIAKDLDAQRANGASRGPLHGVPILLKNNIATNNGMSTSAGSWALFGANVSEDATIAVELRKAGAIVLGKSNLSQFDGFRSNKITSGWSSHGGQTKGAYLEDQDAGPGSSGSAVAVSLGPIARTVKDAAFLLQAIIGEDKHDNYTSAIPTFLGEARYALSGKTIGVPYDVLETHAAELDPSVLSAFEVALQDIEAAGATIVSANFTGYSKFLSDQNGTSLLAADFMTALPKYLAQLSQTPNEITDLASLRKWTKSHSKLESYPEKDTLLWDLALPQSMTNTESRFWETYAVTWAYGSEGGILSALKRSGADAVILPPMIAPQMPALVSSPVITVPMEAYQNGTDVIKDDLASVGPNIPFGLSFLGNIWSDLELVGLAYAYEQRTNWRRKIKHVIAPKTQLSDVISGESTSSDITAADITEGQAMAGGTNGSMSSNGQRSLRSQTTDMIWLTAIVCFAATICGMACDQMF</sequence>
<dbReference type="OrthoDB" id="566138at2759"/>
<protein>
    <recommendedName>
        <fullName evidence="2">Amidase domain-containing protein</fullName>
    </recommendedName>
</protein>
<dbReference type="PANTHER" id="PTHR42678">
    <property type="entry name" value="AMIDASE"/>
    <property type="match status" value="1"/>
</dbReference>
<feature type="compositionally biased region" description="Low complexity" evidence="1">
    <location>
        <begin position="79"/>
        <end position="95"/>
    </location>
</feature>
<reference evidence="3 4" key="1">
    <citation type="submission" date="2015-07" db="EMBL/GenBank/DDBJ databases">
        <title>Comparative genomics of the Sigatoka disease complex on banana suggests a link between parallel evolutionary changes in Pseudocercospora fijiensis and Pseudocercospora eumusae and increased virulence on the banana host.</title>
        <authorList>
            <person name="Chang T.-C."/>
            <person name="Salvucci A."/>
            <person name="Crous P.W."/>
            <person name="Stergiopoulos I."/>
        </authorList>
    </citation>
    <scope>NUCLEOTIDE SEQUENCE [LARGE SCALE GENOMIC DNA]</scope>
    <source>
        <strain evidence="3 4">CBS 116634</strain>
    </source>
</reference>
<dbReference type="SUPFAM" id="SSF75304">
    <property type="entry name" value="Amidase signature (AS) enzymes"/>
    <property type="match status" value="1"/>
</dbReference>
<gene>
    <name evidence="3" type="ORF">AC579_3919</name>
</gene>
<dbReference type="STRING" id="113226.A0A139H9W3"/>
<organism evidence="3 4">
    <name type="scientific">Pseudocercospora musae</name>
    <dbReference type="NCBI Taxonomy" id="113226"/>
    <lineage>
        <taxon>Eukaryota</taxon>
        <taxon>Fungi</taxon>
        <taxon>Dikarya</taxon>
        <taxon>Ascomycota</taxon>
        <taxon>Pezizomycotina</taxon>
        <taxon>Dothideomycetes</taxon>
        <taxon>Dothideomycetidae</taxon>
        <taxon>Mycosphaerellales</taxon>
        <taxon>Mycosphaerellaceae</taxon>
        <taxon>Pseudocercospora</taxon>
    </lineage>
</organism>
<proteinExistence type="predicted"/>
<dbReference type="EMBL" id="LFZO01000719">
    <property type="protein sequence ID" value="KXS99249.1"/>
    <property type="molecule type" value="Genomic_DNA"/>
</dbReference>
<evidence type="ECO:0000313" key="4">
    <source>
        <dbReference type="Proteomes" id="UP000073492"/>
    </source>
</evidence>
<keyword evidence="4" id="KW-1185">Reference proteome</keyword>
<dbReference type="PANTHER" id="PTHR42678:SF34">
    <property type="entry name" value="OS04G0183300 PROTEIN"/>
    <property type="match status" value="1"/>
</dbReference>
<dbReference type="Gene3D" id="3.90.1300.10">
    <property type="entry name" value="Amidase signature (AS) domain"/>
    <property type="match status" value="2"/>
</dbReference>
<evidence type="ECO:0000313" key="3">
    <source>
        <dbReference type="EMBL" id="KXS99249.1"/>
    </source>
</evidence>
<comment type="caution">
    <text evidence="3">The sequence shown here is derived from an EMBL/GenBank/DDBJ whole genome shotgun (WGS) entry which is preliminary data.</text>
</comment>
<dbReference type="Proteomes" id="UP000073492">
    <property type="component" value="Unassembled WGS sequence"/>
</dbReference>
<feature type="region of interest" description="Disordered" evidence="1">
    <location>
        <begin position="79"/>
        <end position="101"/>
    </location>
</feature>
<dbReference type="InterPro" id="IPR036928">
    <property type="entry name" value="AS_sf"/>
</dbReference>
<accession>A0A139H9W3</accession>
<feature type="domain" description="Amidase" evidence="2">
    <location>
        <begin position="127"/>
        <end position="273"/>
    </location>
</feature>
<dbReference type="Pfam" id="PF01425">
    <property type="entry name" value="Amidase"/>
    <property type="match status" value="1"/>
</dbReference>